<gene>
    <name evidence="1" type="ORF">E4M00_14440</name>
</gene>
<sequence>MASGPVEIVVIGFTEPLTGKILPELNKLVESGVVTIVDGLVASKDLDGSVTLAELSESGGDEDAAALAALLDRVDGLVSDEDAEELVSELDPGTSAAILVFEHTWVKPLRDTIAAAGGVLLDTVRIPGPVVDELVATVPEID</sequence>
<evidence type="ECO:0000313" key="2">
    <source>
        <dbReference type="Proteomes" id="UP000298127"/>
    </source>
</evidence>
<name>A0A4Y9QVR1_9MICO</name>
<dbReference type="EMBL" id="SPQZ01000006">
    <property type="protein sequence ID" value="TFV95253.1"/>
    <property type="molecule type" value="Genomic_DNA"/>
</dbReference>
<protein>
    <submittedName>
        <fullName evidence="1">DUF1269 domain-containing protein</fullName>
    </submittedName>
</protein>
<organism evidence="1 2">
    <name type="scientific">Orlajensenia leifsoniae</name>
    <dbReference type="NCBI Taxonomy" id="2561933"/>
    <lineage>
        <taxon>Bacteria</taxon>
        <taxon>Bacillati</taxon>
        <taxon>Actinomycetota</taxon>
        <taxon>Actinomycetes</taxon>
        <taxon>Micrococcales</taxon>
        <taxon>Microbacteriaceae</taxon>
        <taxon>Orlajensenia</taxon>
    </lineage>
</organism>
<dbReference type="Proteomes" id="UP000298127">
    <property type="component" value="Unassembled WGS sequence"/>
</dbReference>
<evidence type="ECO:0000313" key="1">
    <source>
        <dbReference type="EMBL" id="TFV95253.1"/>
    </source>
</evidence>
<keyword evidence="2" id="KW-1185">Reference proteome</keyword>
<comment type="caution">
    <text evidence="1">The sequence shown here is derived from an EMBL/GenBank/DDBJ whole genome shotgun (WGS) entry which is preliminary data.</text>
</comment>
<dbReference type="AlphaFoldDB" id="A0A4Y9QVR1"/>
<accession>A0A4Y9QVR1</accession>
<proteinExistence type="predicted"/>
<dbReference type="InterPro" id="IPR046288">
    <property type="entry name" value="DUF6325"/>
</dbReference>
<dbReference type="RefSeq" id="WP_135121202.1">
    <property type="nucleotide sequence ID" value="NZ_SPQZ01000006.1"/>
</dbReference>
<reference evidence="1 2" key="1">
    <citation type="journal article" date="2018" name="J. Microbiol.">
        <title>Leifsonia flava sp. nov., a novel actinobacterium isolated from the rhizosphere of Aquilegia viridiflora.</title>
        <authorList>
            <person name="Cai Y."/>
            <person name="Tao W.Z."/>
            <person name="Ma Y.J."/>
            <person name="Cheng J."/>
            <person name="Zhang M.Y."/>
            <person name="Zhang Y.X."/>
        </authorList>
    </citation>
    <scope>NUCLEOTIDE SEQUENCE [LARGE SCALE GENOMIC DNA]</scope>
    <source>
        <strain evidence="1 2">SYP-B2174</strain>
    </source>
</reference>
<dbReference type="Pfam" id="PF19850">
    <property type="entry name" value="DUF6325"/>
    <property type="match status" value="1"/>
</dbReference>